<feature type="compositionally biased region" description="Basic and acidic residues" evidence="2">
    <location>
        <begin position="1500"/>
        <end position="1509"/>
    </location>
</feature>
<dbReference type="PANTHER" id="PTHR21704:SF18">
    <property type="entry name" value="NIPPED-B-LIKE PROTEIN"/>
    <property type="match status" value="1"/>
</dbReference>
<dbReference type="GO" id="GO:0003682">
    <property type="term" value="F:chromatin binding"/>
    <property type="evidence" value="ECO:0007669"/>
    <property type="project" value="TreeGrafter"/>
</dbReference>
<dbReference type="InterPro" id="IPR024986">
    <property type="entry name" value="Nipped-B_C"/>
</dbReference>
<protein>
    <recommendedName>
        <fullName evidence="1">Sister chromatid cohesion protein</fullName>
    </recommendedName>
</protein>
<dbReference type="Pfam" id="PF12830">
    <property type="entry name" value="Nipped-B_C"/>
    <property type="match status" value="1"/>
</dbReference>
<evidence type="ECO:0000256" key="2">
    <source>
        <dbReference type="SAM" id="MobiDB-lite"/>
    </source>
</evidence>
<accession>A0AAW0F1G7</accession>
<dbReference type="EMBL" id="JAECZO010000203">
    <property type="protein sequence ID" value="KAK7199034.1"/>
    <property type="molecule type" value="Genomic_DNA"/>
</dbReference>
<comment type="caution">
    <text evidence="4">The sequence shown here is derived from an EMBL/GenBank/DDBJ whole genome shotgun (WGS) entry which is preliminary data.</text>
</comment>
<dbReference type="SUPFAM" id="SSF48371">
    <property type="entry name" value="ARM repeat"/>
    <property type="match status" value="1"/>
</dbReference>
<feature type="region of interest" description="Disordered" evidence="2">
    <location>
        <begin position="1941"/>
        <end position="2040"/>
    </location>
</feature>
<dbReference type="Proteomes" id="UP001430356">
    <property type="component" value="Unassembled WGS sequence"/>
</dbReference>
<evidence type="ECO:0000256" key="1">
    <source>
        <dbReference type="RuleBase" id="RU364107"/>
    </source>
</evidence>
<organism evidence="4 5">
    <name type="scientific">Novymonas esmeraldas</name>
    <dbReference type="NCBI Taxonomy" id="1808958"/>
    <lineage>
        <taxon>Eukaryota</taxon>
        <taxon>Discoba</taxon>
        <taxon>Euglenozoa</taxon>
        <taxon>Kinetoplastea</taxon>
        <taxon>Metakinetoplastina</taxon>
        <taxon>Trypanosomatida</taxon>
        <taxon>Trypanosomatidae</taxon>
        <taxon>Novymonas</taxon>
    </lineage>
</organism>
<feature type="domain" description="Sister chromatid cohesion C-terminal" evidence="3">
    <location>
        <begin position="1564"/>
        <end position="1791"/>
    </location>
</feature>
<dbReference type="PANTHER" id="PTHR21704">
    <property type="entry name" value="NIPPED-B-LIKE PROTEIN DELANGIN SCC2-RELATED"/>
    <property type="match status" value="1"/>
</dbReference>
<evidence type="ECO:0000313" key="4">
    <source>
        <dbReference type="EMBL" id="KAK7199034.1"/>
    </source>
</evidence>
<sequence length="2040" mass="216090">MSAPPPPPVAALAPQPCLVAASESINFVPKLLLSFPVPRMISQLRLESGCAGAGEEATAAACAGGTSTLPSASSSWQTPDIGYLVRGMQESAQQLLFTGSFSHFLHEQLRHEVVPLCDAHVSAAEGGTAHDPGDSCSAAHSVARAVATDLQRTLSLSVQRCGTLLEADHHRPLADTAAGASAPVLASGTHTTEHRVPLTRVPKCEGWGKSGDAAITVPASRRPAGVCGTWAVTSATPRDLAPTGATLTVPASAGRRRAGAVVGLSTVEMYKPRTGPDSANPDAPTTPSGGHHGRCKSAATFADFVRQTGTTDGSDDGVVCDVPTLLHHVAALPLQTHPFVGVTSAQLSACVVALGGSGTAVDSSTTESDGECGAQGLLWSVQAWLCCECLAHPRFPAEAVPAGLVGRLIDAFARLVRRVAAELASVPPDGDAAAAAAADEDGATTSSKHERHASATSRRGMAGAGGTATSLLPCLEQLRGFLRCFAALLCSRAVQLVCAADACRLEALCYRCIFSVTRSCSREAYVLFSAYTTDAAVHLYRCLSNRLREEGHCMTNEFIQRLPTSSEWLTHRSYRVNYDGRSVLPMTVTMLAAAQSIAVSCGVGASTTAEALPRQCAAWAGVFVHELLLRRASERDRAEETLIWTATVRVVEDLTDLLGVPEWPGADLLLRAFVHSLTQLCLGAEAPTTLAAESLRPLAVDVVAHVALKLFDRRQCPVSAAMVAELECLADGTRPNQGASRAAPPHGVSLPAAATLAAADQHAWERMRGGTGMPGTTDFGAGARILALMSSVYVAESELVASPSTTSDYAAAWFHVRAAQLAVWVSLQEADKQWIPQDCLGTLAQWQRPAGSEDVSAHWLDVCAHLQAISTQFSASMLSLRTRQTLMTLLLSVFHLKDAQGAPVPVSDAIQKRTLSYLARLTAFHPPLQRYLWPVARQCVRDESARVRESIVPLLLTMLHDSAVVSAASAADGVTTEAVSSLLCLLGDKSAPVVARTIAALDVFVTDDAHQCLFSSPHGASLLSFIQHKLLQLAAPDETDAVRHKKDIVRLFLHRWVVTLGDADGALPDAHAQLAKELVSLVVMAAPDYPHDIGDEHPLVQVLQGMHSHVAAHDPTAEATPSARLTSGCAAAATTVPIRRRQRGQCIDASRLLHVMRCAARSLWSRYNCFHSTEDAVACLAALRALAHARGEWVQPLAELLVQSTAYPPPASSPLAKAPAALGGALLHMCHTMHAMLLAPRPPLVSLDQLARSLTTLLSKYVGPYQQRVIVASCGALCTLITCGAKSRVSNPVNVPYLQLCYSLMNTYYTRVRGLLSTLATQPQSVAYTQRFLFLLSEFLRMYPGWRRHPPHPAIAAESADDHGAASAQHALAAGDGIMANTYQLLEDVLAHCGTSATQERVAVIVLRVVASLCVLDPTTYFHRAEERVRDALRSRDTSLQLQGLSLLSDFLKEEDRRVDAAAQQAAWLDTTSLILGTVSNGAEASDTSSHSSASADAADCERATEPRIGRAPRLRHGGGIAAAAKVCGAAKGNRSSSTLQQRATESAAAAASCSEEFNSGMSTWIFQRFHSDIARLGCGAANGQVRSLCMRLFQQAAHGGLLPPDKYVHVIVALAADVSAAVRQQASGSLTAHAERHEEVVGAVVGRGVVLAFNLHRVCGVNLIRSAMMPPKSSTVAGMEGHPGDATSGYSVHSTVYTVLHKRHRDSMVTTMVRFLYQESKAQSWCEGHAALLGGATIAAAAPPACPVATAPSVDVDRLHPVLFLCHVTVAVATLPFSHESDVLHALHQARAGLDFSGQAALESLRSRDTPSPTLTSSEQASRAVTLFLWKAVGAVLLHYLLRSLASEYRVTPAKLGRYRGRQHDRLVASSAPHPIAAPCSRDVAHGVASAELISRVEALVRELRPALQPPTGHTSQQATNASLHWLVEELEAALMTETTGGWRQQSVGGSAVRKTGRQSKRTRSSVASRATRGVASPMRRRRRRSLSSTCADSDEAGVEVTSSSSSSSSSSASTESSAEEEGVEAELGRRSSSPSDAD</sequence>
<evidence type="ECO:0000259" key="3">
    <source>
        <dbReference type="Pfam" id="PF12830"/>
    </source>
</evidence>
<proteinExistence type="inferred from homology"/>
<feature type="region of interest" description="Disordered" evidence="2">
    <location>
        <begin position="270"/>
        <end position="294"/>
    </location>
</feature>
<keyword evidence="5" id="KW-1185">Reference proteome</keyword>
<dbReference type="GO" id="GO:0010468">
    <property type="term" value="P:regulation of gene expression"/>
    <property type="evidence" value="ECO:0007669"/>
    <property type="project" value="InterPro"/>
</dbReference>
<keyword evidence="1" id="KW-0539">Nucleus</keyword>
<feature type="compositionally biased region" description="Basic residues" evidence="2">
    <location>
        <begin position="1956"/>
        <end position="1965"/>
    </location>
</feature>
<feature type="compositionally biased region" description="Low complexity" evidence="2">
    <location>
        <begin position="1484"/>
        <end position="1498"/>
    </location>
</feature>
<dbReference type="GO" id="GO:0061775">
    <property type="term" value="F:cohesin loader activity"/>
    <property type="evidence" value="ECO:0007669"/>
    <property type="project" value="InterPro"/>
</dbReference>
<dbReference type="InterPro" id="IPR033031">
    <property type="entry name" value="Scc2/Nipped-B"/>
</dbReference>
<feature type="compositionally biased region" description="Low complexity" evidence="2">
    <location>
        <begin position="2000"/>
        <end position="2018"/>
    </location>
</feature>
<dbReference type="InterPro" id="IPR016024">
    <property type="entry name" value="ARM-type_fold"/>
</dbReference>
<keyword evidence="1" id="KW-0131">Cell cycle</keyword>
<comment type="subcellular location">
    <subcellularLocation>
        <location evidence="1">Nucleus</location>
    </subcellularLocation>
</comment>
<dbReference type="GO" id="GO:0090694">
    <property type="term" value="C:Scc2-Scc4 cohesin loading complex"/>
    <property type="evidence" value="ECO:0007669"/>
    <property type="project" value="TreeGrafter"/>
</dbReference>
<feature type="region of interest" description="Disordered" evidence="2">
    <location>
        <begin position="1484"/>
        <end position="1515"/>
    </location>
</feature>
<feature type="region of interest" description="Disordered" evidence="2">
    <location>
        <begin position="434"/>
        <end position="464"/>
    </location>
</feature>
<dbReference type="GO" id="GO:1990414">
    <property type="term" value="P:replication-born double-strand break repair via sister chromatid exchange"/>
    <property type="evidence" value="ECO:0007669"/>
    <property type="project" value="TreeGrafter"/>
</dbReference>
<reference evidence="4 5" key="1">
    <citation type="journal article" date="2021" name="MBio">
        <title>A New Model Trypanosomatid, Novymonas esmeraldas: Genomic Perception of Its 'Candidatus Pandoraea novymonadis' Endosymbiont.</title>
        <authorList>
            <person name="Zakharova A."/>
            <person name="Saura A."/>
            <person name="Butenko A."/>
            <person name="Podesvova L."/>
            <person name="Warmusova S."/>
            <person name="Kostygov A.Y."/>
            <person name="Nenarokova A."/>
            <person name="Lukes J."/>
            <person name="Opperdoes F.R."/>
            <person name="Yurchenko V."/>
        </authorList>
    </citation>
    <scope>NUCLEOTIDE SEQUENCE [LARGE SCALE GENOMIC DNA]</scope>
    <source>
        <strain evidence="4 5">E262AT.01</strain>
    </source>
</reference>
<keyword evidence="1" id="KW-0677">Repeat</keyword>
<dbReference type="GO" id="GO:0034087">
    <property type="term" value="P:establishment of mitotic sister chromatid cohesion"/>
    <property type="evidence" value="ECO:0007669"/>
    <property type="project" value="TreeGrafter"/>
</dbReference>
<name>A0AAW0F1G7_9TRYP</name>
<comment type="similarity">
    <text evidence="1">Belongs to the SCC2/Nipped-B family.</text>
</comment>
<dbReference type="GO" id="GO:0140588">
    <property type="term" value="P:chromatin looping"/>
    <property type="evidence" value="ECO:0007669"/>
    <property type="project" value="InterPro"/>
</dbReference>
<evidence type="ECO:0000313" key="5">
    <source>
        <dbReference type="Proteomes" id="UP001430356"/>
    </source>
</evidence>
<gene>
    <name evidence="4" type="ORF">NESM_000871600</name>
</gene>
<dbReference type="GO" id="GO:0071169">
    <property type="term" value="P:establishment of protein localization to chromatin"/>
    <property type="evidence" value="ECO:0007669"/>
    <property type="project" value="TreeGrafter"/>
</dbReference>
<feature type="compositionally biased region" description="Low complexity" evidence="2">
    <location>
        <begin position="1966"/>
        <end position="1978"/>
    </location>
</feature>